<proteinExistence type="predicted"/>
<dbReference type="AlphaFoldDB" id="A0A060HFK0"/>
<dbReference type="RefSeq" id="WP_075054401.1">
    <property type="nucleotide sequence ID" value="NZ_CP007536.1"/>
</dbReference>
<gene>
    <name evidence="2" type="ORF">NVIE_011530</name>
</gene>
<dbReference type="GeneID" id="74946412"/>
<reference evidence="2 3" key="1">
    <citation type="journal article" date="2014" name="Int. J. Syst. Evol. Microbiol.">
        <title>Nitrososphaera viennensis gen. nov., sp. nov., an aerobic and mesophilic, ammonia-oxidizing archaeon from soil and a member of the archaeal phylum Thaumarchaeota.</title>
        <authorList>
            <person name="Stieglmeier M."/>
            <person name="Klingl A."/>
            <person name="Alves R.J."/>
            <person name="Rittmann S.K."/>
            <person name="Melcher M."/>
            <person name="Leisch N."/>
            <person name="Schleper C."/>
        </authorList>
    </citation>
    <scope>NUCLEOTIDE SEQUENCE [LARGE SCALE GENOMIC DNA]</scope>
    <source>
        <strain evidence="2">EN76</strain>
    </source>
</reference>
<evidence type="ECO:0000259" key="1">
    <source>
        <dbReference type="Pfam" id="PF18550"/>
    </source>
</evidence>
<protein>
    <recommendedName>
        <fullName evidence="1">Nitrososphaera output domain-containing protein</fullName>
    </recommendedName>
</protein>
<dbReference type="Proteomes" id="UP000027093">
    <property type="component" value="Chromosome"/>
</dbReference>
<sequence>MSRINIPKLADAMLQNIKDVLGPEVYDVIMTRIAEDYLDPEMDIRTAVMQRPDIFEGALVELLGQMGEILLVKMCQDIGLDDSLHYSRPGDLAKCMAMMAKA</sequence>
<feature type="domain" description="Nitrososphaera output" evidence="1">
    <location>
        <begin position="3"/>
        <end position="102"/>
    </location>
</feature>
<name>A0A060HFK0_9ARCH</name>
<dbReference type="HOGENOM" id="CLU_160434_0_0_2"/>
<keyword evidence="3" id="KW-1185">Reference proteome</keyword>
<evidence type="ECO:0000313" key="2">
    <source>
        <dbReference type="EMBL" id="AIC15384.1"/>
    </source>
</evidence>
<dbReference type="Pfam" id="PF18550">
    <property type="entry name" value="NitrOD2"/>
    <property type="match status" value="1"/>
</dbReference>
<accession>A0A060HFK0</accession>
<dbReference type="KEGG" id="nvn:NVIE_011530"/>
<organism evidence="2 3">
    <name type="scientific">Nitrososphaera viennensis EN76</name>
    <dbReference type="NCBI Taxonomy" id="926571"/>
    <lineage>
        <taxon>Archaea</taxon>
        <taxon>Nitrososphaerota</taxon>
        <taxon>Nitrososphaeria</taxon>
        <taxon>Nitrososphaerales</taxon>
        <taxon>Nitrososphaeraceae</taxon>
        <taxon>Nitrososphaera</taxon>
    </lineage>
</organism>
<dbReference type="EMBL" id="CP007536">
    <property type="protein sequence ID" value="AIC15384.1"/>
    <property type="molecule type" value="Genomic_DNA"/>
</dbReference>
<evidence type="ECO:0000313" key="3">
    <source>
        <dbReference type="Proteomes" id="UP000027093"/>
    </source>
</evidence>
<dbReference type="InterPro" id="IPR041226">
    <property type="entry name" value="NitrOD2"/>
</dbReference>